<dbReference type="Pfam" id="PF00392">
    <property type="entry name" value="GntR"/>
    <property type="match status" value="1"/>
</dbReference>
<name>A0A1I0G063_9FIRM</name>
<dbReference type="PROSITE" id="PS50949">
    <property type="entry name" value="HTH_GNTR"/>
    <property type="match status" value="1"/>
</dbReference>
<evidence type="ECO:0000256" key="1">
    <source>
        <dbReference type="ARBA" id="ARBA00023015"/>
    </source>
</evidence>
<dbReference type="EMBL" id="FOIM01000010">
    <property type="protein sequence ID" value="SET64240.1"/>
    <property type="molecule type" value="Genomic_DNA"/>
</dbReference>
<evidence type="ECO:0000259" key="4">
    <source>
        <dbReference type="PROSITE" id="PS50949"/>
    </source>
</evidence>
<evidence type="ECO:0000256" key="2">
    <source>
        <dbReference type="ARBA" id="ARBA00023125"/>
    </source>
</evidence>
<keyword evidence="2 5" id="KW-0238">DNA-binding</keyword>
<dbReference type="InterPro" id="IPR008920">
    <property type="entry name" value="TF_FadR/GntR_C"/>
</dbReference>
<dbReference type="SUPFAM" id="SSF48008">
    <property type="entry name" value="GntR ligand-binding domain-like"/>
    <property type="match status" value="1"/>
</dbReference>
<dbReference type="InterPro" id="IPR011711">
    <property type="entry name" value="GntR_C"/>
</dbReference>
<evidence type="ECO:0000256" key="3">
    <source>
        <dbReference type="ARBA" id="ARBA00023163"/>
    </source>
</evidence>
<feature type="domain" description="HTH gntR-type" evidence="4">
    <location>
        <begin position="10"/>
        <end position="78"/>
    </location>
</feature>
<reference evidence="6" key="1">
    <citation type="submission" date="2016-10" db="EMBL/GenBank/DDBJ databases">
        <authorList>
            <person name="Varghese N."/>
            <person name="Submissions S."/>
        </authorList>
    </citation>
    <scope>NUCLEOTIDE SEQUENCE [LARGE SCALE GENOMIC DNA]</scope>
    <source>
        <strain evidence="6">NLAE-zl-G277</strain>
    </source>
</reference>
<keyword evidence="3" id="KW-0804">Transcription</keyword>
<dbReference type="PRINTS" id="PR00035">
    <property type="entry name" value="HTHGNTR"/>
</dbReference>
<dbReference type="InterPro" id="IPR036388">
    <property type="entry name" value="WH-like_DNA-bd_sf"/>
</dbReference>
<dbReference type="Gene3D" id="1.10.10.10">
    <property type="entry name" value="Winged helix-like DNA-binding domain superfamily/Winged helix DNA-binding domain"/>
    <property type="match status" value="1"/>
</dbReference>
<dbReference type="GeneID" id="93279862"/>
<evidence type="ECO:0000313" key="6">
    <source>
        <dbReference type="Proteomes" id="UP000198508"/>
    </source>
</evidence>
<accession>A0A1I0G063</accession>
<dbReference type="CDD" id="cd07377">
    <property type="entry name" value="WHTH_GntR"/>
    <property type="match status" value="1"/>
</dbReference>
<keyword evidence="6" id="KW-1185">Reference proteome</keyword>
<dbReference type="PANTHER" id="PTHR43537">
    <property type="entry name" value="TRANSCRIPTIONAL REGULATOR, GNTR FAMILY"/>
    <property type="match status" value="1"/>
</dbReference>
<dbReference type="GO" id="GO:0003700">
    <property type="term" value="F:DNA-binding transcription factor activity"/>
    <property type="evidence" value="ECO:0007669"/>
    <property type="project" value="InterPro"/>
</dbReference>
<dbReference type="SMART" id="SM00345">
    <property type="entry name" value="HTH_GNTR"/>
    <property type="match status" value="1"/>
</dbReference>
<dbReference type="GO" id="GO:0003677">
    <property type="term" value="F:DNA binding"/>
    <property type="evidence" value="ECO:0007669"/>
    <property type="project" value="UniProtKB-KW"/>
</dbReference>
<dbReference type="InterPro" id="IPR036390">
    <property type="entry name" value="WH_DNA-bd_sf"/>
</dbReference>
<dbReference type="Proteomes" id="UP000198508">
    <property type="component" value="Unassembled WGS sequence"/>
</dbReference>
<dbReference type="Gene3D" id="1.20.120.530">
    <property type="entry name" value="GntR ligand-binding domain-like"/>
    <property type="match status" value="1"/>
</dbReference>
<proteinExistence type="predicted"/>
<dbReference type="STRING" id="460384.SAMN05216313_11054"/>
<dbReference type="SUPFAM" id="SSF46785">
    <property type="entry name" value="Winged helix' DNA-binding domain"/>
    <property type="match status" value="1"/>
</dbReference>
<dbReference type="Pfam" id="PF07729">
    <property type="entry name" value="FCD"/>
    <property type="match status" value="1"/>
</dbReference>
<keyword evidence="1" id="KW-0805">Transcription regulation</keyword>
<sequence length="238" mass="26951">MFTALNAEDKTLPERAADQVISMIVDGTFKPGDKLPGEYDLAQRLNVGRSTVREAIKSLVSQNILEVRRGNGTFVKEHTGVADDPLGFRFAPDKLKLGLDLCEIRLMIEPDIAAIAAQKATEQEMDQMQEACDQVKSMIRRGENHMKCDVEFHTMLARCTRNSVIYTLIPIINQAIPYFINITKRELVEQTIETHQQVLDAVRARDGHAAAEAMRRHLEYNRRNIENAISMEREQSGK</sequence>
<dbReference type="AlphaFoldDB" id="A0A1I0G063"/>
<protein>
    <submittedName>
        <fullName evidence="5">DNA-binding transcriptional regulator, FadR family</fullName>
    </submittedName>
</protein>
<dbReference type="RefSeq" id="WP_092363460.1">
    <property type="nucleotide sequence ID" value="NZ_DAINWJ010000375.1"/>
</dbReference>
<organism evidence="5 6">
    <name type="scientific">Enterocloster lavalensis</name>
    <dbReference type="NCBI Taxonomy" id="460384"/>
    <lineage>
        <taxon>Bacteria</taxon>
        <taxon>Bacillati</taxon>
        <taxon>Bacillota</taxon>
        <taxon>Clostridia</taxon>
        <taxon>Lachnospirales</taxon>
        <taxon>Lachnospiraceae</taxon>
        <taxon>Enterocloster</taxon>
    </lineage>
</organism>
<gene>
    <name evidence="5" type="ORF">SAMN05216313_11054</name>
</gene>
<dbReference type="InterPro" id="IPR000524">
    <property type="entry name" value="Tscrpt_reg_HTH_GntR"/>
</dbReference>
<evidence type="ECO:0000313" key="5">
    <source>
        <dbReference type="EMBL" id="SET64240.1"/>
    </source>
</evidence>
<dbReference type="SMART" id="SM00895">
    <property type="entry name" value="FCD"/>
    <property type="match status" value="1"/>
</dbReference>
<dbReference type="PANTHER" id="PTHR43537:SF5">
    <property type="entry name" value="UXU OPERON TRANSCRIPTIONAL REGULATOR"/>
    <property type="match status" value="1"/>
</dbReference>